<keyword evidence="1" id="KW-0472">Membrane</keyword>
<evidence type="ECO:0000256" key="1">
    <source>
        <dbReference type="SAM" id="Phobius"/>
    </source>
</evidence>
<keyword evidence="1" id="KW-1133">Transmembrane helix</keyword>
<dbReference type="Proteomes" id="UP000654401">
    <property type="component" value="Unassembled WGS sequence"/>
</dbReference>
<reference evidence="2 3" key="1">
    <citation type="submission" date="2020-08" db="EMBL/GenBank/DDBJ databases">
        <title>Bridging the membrane lipid divide: bacteria of the FCB group superphylum have the potential to synthesize archaeal ether lipids.</title>
        <authorList>
            <person name="Villanueva L."/>
            <person name="Von Meijenfeldt F.A.B."/>
            <person name="Westbye A.B."/>
            <person name="Yadav S."/>
            <person name="Hopmans E.C."/>
            <person name="Dutilh B.E."/>
            <person name="Sinninghe Damste J.S."/>
        </authorList>
    </citation>
    <scope>NUCLEOTIDE SEQUENCE [LARGE SCALE GENOMIC DNA]</scope>
    <source>
        <strain evidence="2">NIOZ-UU100</strain>
    </source>
</reference>
<evidence type="ECO:0000313" key="3">
    <source>
        <dbReference type="Proteomes" id="UP000654401"/>
    </source>
</evidence>
<keyword evidence="1" id="KW-0812">Transmembrane</keyword>
<protein>
    <submittedName>
        <fullName evidence="2">Uncharacterized protein</fullName>
    </submittedName>
</protein>
<feature type="transmembrane region" description="Helical" evidence="1">
    <location>
        <begin position="12"/>
        <end position="38"/>
    </location>
</feature>
<proteinExistence type="predicted"/>
<dbReference type="EMBL" id="JACNFK010000027">
    <property type="protein sequence ID" value="MBC8519828.1"/>
    <property type="molecule type" value="Genomic_DNA"/>
</dbReference>
<dbReference type="AlphaFoldDB" id="A0A8J6TSN7"/>
<name>A0A8J6TSN7_9GAMM</name>
<comment type="caution">
    <text evidence="2">The sequence shown here is derived from an EMBL/GenBank/DDBJ whole genome shotgun (WGS) entry which is preliminary data.</text>
</comment>
<accession>A0A8J6TSN7</accession>
<sequence>MEQLKEFSLVEMAICTACGTAIGLSAVMMLFFVAISLFSGTTVSAIETFMLG</sequence>
<organism evidence="2 3">
    <name type="scientific">Candidatus Thiopontia autotrophica</name>
    <dbReference type="NCBI Taxonomy" id="2841688"/>
    <lineage>
        <taxon>Bacteria</taxon>
        <taxon>Pseudomonadati</taxon>
        <taxon>Pseudomonadota</taxon>
        <taxon>Gammaproteobacteria</taxon>
        <taxon>Candidatus Thiopontia</taxon>
    </lineage>
</organism>
<evidence type="ECO:0000313" key="2">
    <source>
        <dbReference type="EMBL" id="MBC8519828.1"/>
    </source>
</evidence>
<gene>
    <name evidence="2" type="ORF">H8D24_05425</name>
</gene>